<comment type="caution">
    <text evidence="1">The sequence shown here is derived from an EMBL/GenBank/DDBJ whole genome shotgun (WGS) entry which is preliminary data.</text>
</comment>
<dbReference type="Proteomes" id="UP001165121">
    <property type="component" value="Unassembled WGS sequence"/>
</dbReference>
<name>A0A9W6X9G0_9STRA</name>
<dbReference type="AlphaFoldDB" id="A0A9W6X9G0"/>
<protein>
    <submittedName>
        <fullName evidence="1">Unnamed protein product</fullName>
    </submittedName>
</protein>
<keyword evidence="2" id="KW-1185">Reference proteome</keyword>
<evidence type="ECO:0000313" key="2">
    <source>
        <dbReference type="Proteomes" id="UP001165121"/>
    </source>
</evidence>
<reference evidence="1" key="1">
    <citation type="submission" date="2023-04" db="EMBL/GenBank/DDBJ databases">
        <title>Phytophthora fragariaefolia NBRC 109709.</title>
        <authorList>
            <person name="Ichikawa N."/>
            <person name="Sato H."/>
            <person name="Tonouchi N."/>
        </authorList>
    </citation>
    <scope>NUCLEOTIDE SEQUENCE</scope>
    <source>
        <strain evidence="1">NBRC 109709</strain>
    </source>
</reference>
<accession>A0A9W6X9G0</accession>
<organism evidence="1 2">
    <name type="scientific">Phytophthora fragariaefolia</name>
    <dbReference type="NCBI Taxonomy" id="1490495"/>
    <lineage>
        <taxon>Eukaryota</taxon>
        <taxon>Sar</taxon>
        <taxon>Stramenopiles</taxon>
        <taxon>Oomycota</taxon>
        <taxon>Peronosporomycetes</taxon>
        <taxon>Peronosporales</taxon>
        <taxon>Peronosporaceae</taxon>
        <taxon>Phytophthora</taxon>
    </lineage>
</organism>
<dbReference type="EMBL" id="BSXT01000790">
    <property type="protein sequence ID" value="GMF34087.1"/>
    <property type="molecule type" value="Genomic_DNA"/>
</dbReference>
<sequence>MTEDGIFTPTRLQQGSVDSYIHFQQSVEKIMRDADLLVNEGFVVVGARDFILASPDAIREVVESQVHIVPFAEVISDRGEGLQPVVALQLFPASLRDVRGWPNDWTRFDRPRSKKPETH</sequence>
<evidence type="ECO:0000313" key="1">
    <source>
        <dbReference type="EMBL" id="GMF34087.1"/>
    </source>
</evidence>
<gene>
    <name evidence="1" type="ORF">Pfra01_000865300</name>
</gene>
<proteinExistence type="predicted"/>